<reference evidence="2 3" key="1">
    <citation type="submission" date="2020-04" db="EMBL/GenBank/DDBJ databases">
        <authorList>
            <person name="Klaysubun C."/>
            <person name="Duangmal K."/>
            <person name="Lipun K."/>
        </authorList>
    </citation>
    <scope>NUCLEOTIDE SEQUENCE [LARGE SCALE GENOMIC DNA]</scope>
    <source>
        <strain evidence="2 3">JCM 11839</strain>
    </source>
</reference>
<feature type="domain" description="Dienelactone hydrolase" evidence="1">
    <location>
        <begin position="4"/>
        <end position="187"/>
    </location>
</feature>
<sequence>MAEIVLFHHEQGLTSGVLAFADELRAGGHVVHTPDLYDGRTFTEFTDGIGHADEIGFGTLIERGRLAAEDLPADVVYAGLSLGVMPAQMLAQRRPGATGALLLHSCVPLSEFGGTWPHGVPVQIHTMDHDEWGDVDIAHEFVETVEGAELFLYPGDQHLFTDSSLPVYDESAATVLRKRVLEFLATIG</sequence>
<gene>
    <name evidence="2" type="ORF">HF577_29370</name>
</gene>
<dbReference type="GO" id="GO:0016787">
    <property type="term" value="F:hydrolase activity"/>
    <property type="evidence" value="ECO:0007669"/>
    <property type="project" value="UniProtKB-KW"/>
</dbReference>
<name>A0ABX1RPR4_9PSEU</name>
<accession>A0ABX1RPR4</accession>
<evidence type="ECO:0000259" key="1">
    <source>
        <dbReference type="Pfam" id="PF01738"/>
    </source>
</evidence>
<dbReference type="Pfam" id="PF01738">
    <property type="entry name" value="DLH"/>
    <property type="match status" value="1"/>
</dbReference>
<dbReference type="RefSeq" id="WP_169399233.1">
    <property type="nucleotide sequence ID" value="NZ_BAAAJH010000005.1"/>
</dbReference>
<dbReference type="InterPro" id="IPR002925">
    <property type="entry name" value="Dienelactn_hydro"/>
</dbReference>
<protein>
    <submittedName>
        <fullName evidence="2">Dienelactone hydrolase</fullName>
    </submittedName>
</protein>
<dbReference type="SUPFAM" id="SSF53474">
    <property type="entry name" value="alpha/beta-Hydrolases"/>
    <property type="match status" value="1"/>
</dbReference>
<dbReference type="InterPro" id="IPR029058">
    <property type="entry name" value="AB_hydrolase_fold"/>
</dbReference>
<evidence type="ECO:0000313" key="3">
    <source>
        <dbReference type="Proteomes" id="UP001296706"/>
    </source>
</evidence>
<dbReference type="Proteomes" id="UP001296706">
    <property type="component" value="Unassembled WGS sequence"/>
</dbReference>
<evidence type="ECO:0000313" key="2">
    <source>
        <dbReference type="EMBL" id="NMH81191.1"/>
    </source>
</evidence>
<keyword evidence="2" id="KW-0378">Hydrolase</keyword>
<dbReference type="EMBL" id="JAAXKY010000134">
    <property type="protein sequence ID" value="NMH81191.1"/>
    <property type="molecule type" value="Genomic_DNA"/>
</dbReference>
<keyword evidence="3" id="KW-1185">Reference proteome</keyword>
<dbReference type="Gene3D" id="3.40.50.1820">
    <property type="entry name" value="alpha/beta hydrolase"/>
    <property type="match status" value="1"/>
</dbReference>
<comment type="caution">
    <text evidence="2">The sequence shown here is derived from an EMBL/GenBank/DDBJ whole genome shotgun (WGS) entry which is preliminary data.</text>
</comment>
<organism evidence="2 3">
    <name type="scientific">Pseudonocardia xinjiangensis</name>
    <dbReference type="NCBI Taxonomy" id="75289"/>
    <lineage>
        <taxon>Bacteria</taxon>
        <taxon>Bacillati</taxon>
        <taxon>Actinomycetota</taxon>
        <taxon>Actinomycetes</taxon>
        <taxon>Pseudonocardiales</taxon>
        <taxon>Pseudonocardiaceae</taxon>
        <taxon>Pseudonocardia</taxon>
    </lineage>
</organism>
<proteinExistence type="predicted"/>